<gene>
    <name evidence="2" type="ORF">Pmi06nite_28530</name>
</gene>
<keyword evidence="1" id="KW-0812">Transmembrane</keyword>
<organism evidence="2 3">
    <name type="scientific">Planotetraspora mira</name>
    <dbReference type="NCBI Taxonomy" id="58121"/>
    <lineage>
        <taxon>Bacteria</taxon>
        <taxon>Bacillati</taxon>
        <taxon>Actinomycetota</taxon>
        <taxon>Actinomycetes</taxon>
        <taxon>Streptosporangiales</taxon>
        <taxon>Streptosporangiaceae</taxon>
        <taxon>Planotetraspora</taxon>
    </lineage>
</organism>
<name>A0A8J3TNX9_9ACTN</name>
<evidence type="ECO:0000256" key="1">
    <source>
        <dbReference type="SAM" id="Phobius"/>
    </source>
</evidence>
<keyword evidence="3" id="KW-1185">Reference proteome</keyword>
<sequence length="287" mass="28218">MTVRWNPGAAVDTGHWMGDGSVRRSQARRRTVIGASAAGVAGAVVLIGGLSAIGASADTRTVAYVCLPSAPATATASPDLTAALSGPSGVTPSQAVTLTWTNQQPSGTEEIITAPTEIATTDRIVIVGDLVVSGPGSSAKKTIQATATGTPGTAVPSGSAVPLPTLTAVITPTATGTVGVKADAFTLKVGPADGTPATWYDCSISTTAAANTSPAALSIKVTPVATRTVYETVTAQVSETPEGGAATGGGADAGPDGRVLVLSGSVLVLAAAGGGLLLRTRRRAVRH</sequence>
<evidence type="ECO:0000313" key="2">
    <source>
        <dbReference type="EMBL" id="GII29411.1"/>
    </source>
</evidence>
<feature type="transmembrane region" description="Helical" evidence="1">
    <location>
        <begin position="259"/>
        <end position="278"/>
    </location>
</feature>
<keyword evidence="1" id="KW-1133">Transmembrane helix</keyword>
<dbReference type="Proteomes" id="UP000650628">
    <property type="component" value="Unassembled WGS sequence"/>
</dbReference>
<accession>A0A8J3TNX9</accession>
<keyword evidence="1" id="KW-0472">Membrane</keyword>
<dbReference type="EMBL" id="BOOO01000015">
    <property type="protein sequence ID" value="GII29411.1"/>
    <property type="molecule type" value="Genomic_DNA"/>
</dbReference>
<comment type="caution">
    <text evidence="2">The sequence shown here is derived from an EMBL/GenBank/DDBJ whole genome shotgun (WGS) entry which is preliminary data.</text>
</comment>
<evidence type="ECO:0000313" key="3">
    <source>
        <dbReference type="Proteomes" id="UP000650628"/>
    </source>
</evidence>
<proteinExistence type="predicted"/>
<feature type="transmembrane region" description="Helical" evidence="1">
    <location>
        <begin position="32"/>
        <end position="53"/>
    </location>
</feature>
<dbReference type="AlphaFoldDB" id="A0A8J3TNX9"/>
<reference evidence="2 3" key="1">
    <citation type="submission" date="2021-01" db="EMBL/GenBank/DDBJ databases">
        <title>Whole genome shotgun sequence of Planotetraspora mira NBRC 15435.</title>
        <authorList>
            <person name="Komaki H."/>
            <person name="Tamura T."/>
        </authorList>
    </citation>
    <scope>NUCLEOTIDE SEQUENCE [LARGE SCALE GENOMIC DNA]</scope>
    <source>
        <strain evidence="2 3">NBRC 15435</strain>
    </source>
</reference>
<protein>
    <submittedName>
        <fullName evidence="2">Uncharacterized protein</fullName>
    </submittedName>
</protein>